<proteinExistence type="inferred from homology"/>
<keyword evidence="2" id="KW-0694">RNA-binding</keyword>
<comment type="catalytic activity">
    <reaction evidence="2">
        <text>glycyl-tRNA(Ala) + H2O = tRNA(Ala) + glycine + H(+)</text>
        <dbReference type="Rhea" id="RHEA:53744"/>
        <dbReference type="Rhea" id="RHEA-COMP:9657"/>
        <dbReference type="Rhea" id="RHEA-COMP:13640"/>
        <dbReference type="ChEBI" id="CHEBI:15377"/>
        <dbReference type="ChEBI" id="CHEBI:15378"/>
        <dbReference type="ChEBI" id="CHEBI:57305"/>
        <dbReference type="ChEBI" id="CHEBI:78442"/>
        <dbReference type="ChEBI" id="CHEBI:78522"/>
    </reaction>
</comment>
<dbReference type="GO" id="GO:0043908">
    <property type="term" value="F:Ser(Gly)-tRNA(Ala) hydrolase activity"/>
    <property type="evidence" value="ECO:0007669"/>
    <property type="project" value="UniProtKB-UniRule"/>
</dbReference>
<evidence type="ECO:0000256" key="2">
    <source>
        <dbReference type="HAMAP-Rule" id="MF_00518"/>
    </source>
</evidence>
<dbReference type="GO" id="GO:0000049">
    <property type="term" value="F:tRNA binding"/>
    <property type="evidence" value="ECO:0007669"/>
    <property type="project" value="UniProtKB-UniRule"/>
</dbReference>
<dbReference type="AlphaFoldDB" id="A0A562MVL7"/>
<dbReference type="InterPro" id="IPR003732">
    <property type="entry name" value="Daa-tRNA_deacyls_DTD"/>
</dbReference>
<dbReference type="GO" id="GO:0106026">
    <property type="term" value="F:Gly-tRNA(Ala) deacylase activity"/>
    <property type="evidence" value="ECO:0007669"/>
    <property type="project" value="UniProtKB-UniRule"/>
</dbReference>
<dbReference type="HAMAP" id="MF_00518">
    <property type="entry name" value="Deacylase_Dtd"/>
    <property type="match status" value="1"/>
</dbReference>
<dbReference type="GO" id="GO:0005737">
    <property type="term" value="C:cytoplasm"/>
    <property type="evidence" value="ECO:0007669"/>
    <property type="project" value="UniProtKB-SubCell"/>
</dbReference>
<comment type="function">
    <text evidence="2">An aminoacyl-tRNA editing enzyme that deacylates mischarged D-aminoacyl-tRNAs. Also deacylates mischarged glycyl-tRNA(Ala), protecting cells against glycine mischarging by AlaRS. Acts via tRNA-based rather than protein-based catalysis; rejects L-amino acids rather than detecting D-amino acids in the active site. By recycling D-aminoacyl-tRNA to D-amino acids and free tRNA molecules, this enzyme counteracts the toxicity associated with the formation of D-aminoacyl-tRNA entities in vivo and helps enforce protein L-homochirality.</text>
</comment>
<organism evidence="4 5">
    <name type="scientific">Sphingobacterium siyangense</name>
    <dbReference type="NCBI Taxonomy" id="459529"/>
    <lineage>
        <taxon>Bacteria</taxon>
        <taxon>Pseudomonadati</taxon>
        <taxon>Bacteroidota</taxon>
        <taxon>Sphingobacteriia</taxon>
        <taxon>Sphingobacteriales</taxon>
        <taxon>Sphingobacteriaceae</taxon>
        <taxon>Sphingobacterium</taxon>
    </lineage>
</organism>
<evidence type="ECO:0000313" key="4">
    <source>
        <dbReference type="EMBL" id="TWI23953.1"/>
    </source>
</evidence>
<keyword evidence="2" id="KW-0820">tRNA-binding</keyword>
<protein>
    <recommendedName>
        <fullName evidence="2">D-aminoacyl-tRNA deacylase</fullName>
        <shortName evidence="2">DTD</shortName>
        <ecNumber evidence="2">3.1.1.96</ecNumber>
    </recommendedName>
    <alternativeName>
        <fullName evidence="2">Gly-tRNA(Ala) deacylase</fullName>
        <ecNumber evidence="2">3.1.1.-</ecNumber>
    </alternativeName>
</protein>
<dbReference type="GO" id="GO:0019478">
    <property type="term" value="P:D-amino acid catabolic process"/>
    <property type="evidence" value="ECO:0007669"/>
    <property type="project" value="UniProtKB-UniRule"/>
</dbReference>
<comment type="subcellular location">
    <subcellularLocation>
        <location evidence="2">Cytoplasm</location>
    </subcellularLocation>
</comment>
<dbReference type="InterPro" id="IPR023509">
    <property type="entry name" value="DTD-like_sf"/>
</dbReference>
<dbReference type="Pfam" id="PF02580">
    <property type="entry name" value="Tyr_Deacylase"/>
    <property type="match status" value="1"/>
</dbReference>
<keyword evidence="2" id="KW-0378">Hydrolase</keyword>
<evidence type="ECO:0000256" key="3">
    <source>
        <dbReference type="SAM" id="Phobius"/>
    </source>
</evidence>
<dbReference type="PANTHER" id="PTHR10472">
    <property type="entry name" value="D-TYROSYL-TRNA TYR DEACYLASE"/>
    <property type="match status" value="1"/>
</dbReference>
<dbReference type="EMBL" id="VLKR01000003">
    <property type="protein sequence ID" value="TWI23953.1"/>
    <property type="molecule type" value="Genomic_DNA"/>
</dbReference>
<evidence type="ECO:0000313" key="5">
    <source>
        <dbReference type="Proteomes" id="UP000315908"/>
    </source>
</evidence>
<keyword evidence="3" id="KW-0472">Membrane</keyword>
<dbReference type="EC" id="3.1.1.96" evidence="2"/>
<dbReference type="PANTHER" id="PTHR10472:SF5">
    <property type="entry name" value="D-AMINOACYL-TRNA DEACYLASE 1"/>
    <property type="match status" value="1"/>
</dbReference>
<dbReference type="SUPFAM" id="SSF69500">
    <property type="entry name" value="DTD-like"/>
    <property type="match status" value="1"/>
</dbReference>
<feature type="short sequence motif" description="Gly-cisPro motif, important for rejection of L-amino acids" evidence="2">
    <location>
        <begin position="162"/>
        <end position="163"/>
    </location>
</feature>
<evidence type="ECO:0000256" key="1">
    <source>
        <dbReference type="ARBA" id="ARBA00009673"/>
    </source>
</evidence>
<sequence length="176" mass="19844">MVDKLHITSCLTIGIFTFGFILFIMRAVIQRVKNASCTVDNQITGQIQKGLMILLGVEEADTTEDLKWLGQKFINLRIFEDEQGLMNKSIQDIDGNILLISQFTLFAQTKKGNRPSFIRAAKPDKAKPMYEEMALLLSQLLQKEVQLGIFGADMKIDLLNDGPVTIVMDTKDKDNF</sequence>
<reference evidence="4 5" key="1">
    <citation type="journal article" date="2015" name="Stand. Genomic Sci.">
        <title>Genomic Encyclopedia of Bacterial and Archaeal Type Strains, Phase III: the genomes of soil and plant-associated and newly described type strains.</title>
        <authorList>
            <person name="Whitman W.B."/>
            <person name="Woyke T."/>
            <person name="Klenk H.P."/>
            <person name="Zhou Y."/>
            <person name="Lilburn T.G."/>
            <person name="Beck B.J."/>
            <person name="De Vos P."/>
            <person name="Vandamme P."/>
            <person name="Eisen J.A."/>
            <person name="Garrity G."/>
            <person name="Hugenholtz P."/>
            <person name="Kyrpides N.C."/>
        </authorList>
    </citation>
    <scope>NUCLEOTIDE SEQUENCE [LARGE SCALE GENOMIC DNA]</scope>
    <source>
        <strain evidence="4 5">CGMCC 1.6855</strain>
    </source>
</reference>
<keyword evidence="3" id="KW-1133">Transmembrane helix</keyword>
<dbReference type="NCBIfam" id="TIGR00256">
    <property type="entry name" value="D-aminoacyl-tRNA deacylase"/>
    <property type="match status" value="1"/>
</dbReference>
<comment type="subunit">
    <text evidence="2">Homodimer.</text>
</comment>
<feature type="transmembrane region" description="Helical" evidence="3">
    <location>
        <begin position="6"/>
        <end position="25"/>
    </location>
</feature>
<name>A0A562MVL7_9SPHI</name>
<dbReference type="Gene3D" id="3.50.80.10">
    <property type="entry name" value="D-tyrosyl-tRNA(Tyr) deacylase"/>
    <property type="match status" value="1"/>
</dbReference>
<accession>A0A562MVL7</accession>
<comment type="catalytic activity">
    <reaction evidence="2">
        <text>a D-aminoacyl-tRNA + H2O = a tRNA + a D-alpha-amino acid + H(+)</text>
        <dbReference type="Rhea" id="RHEA:13953"/>
        <dbReference type="Rhea" id="RHEA-COMP:10123"/>
        <dbReference type="Rhea" id="RHEA-COMP:10124"/>
        <dbReference type="ChEBI" id="CHEBI:15377"/>
        <dbReference type="ChEBI" id="CHEBI:15378"/>
        <dbReference type="ChEBI" id="CHEBI:59871"/>
        <dbReference type="ChEBI" id="CHEBI:78442"/>
        <dbReference type="ChEBI" id="CHEBI:79333"/>
        <dbReference type="EC" id="3.1.1.96"/>
    </reaction>
</comment>
<dbReference type="EC" id="3.1.1.-" evidence="2"/>
<dbReference type="Proteomes" id="UP000315908">
    <property type="component" value="Unassembled WGS sequence"/>
</dbReference>
<dbReference type="GO" id="GO:0051500">
    <property type="term" value="F:D-tyrosyl-tRNA(Tyr) deacylase activity"/>
    <property type="evidence" value="ECO:0007669"/>
    <property type="project" value="TreeGrafter"/>
</dbReference>
<comment type="caution">
    <text evidence="4">The sequence shown here is derived from an EMBL/GenBank/DDBJ whole genome shotgun (WGS) entry which is preliminary data.</text>
</comment>
<keyword evidence="3" id="KW-0812">Transmembrane</keyword>
<gene>
    <name evidence="2" type="primary">dtd</name>
    <name evidence="4" type="ORF">IQ31_00971</name>
</gene>
<comment type="domain">
    <text evidence="2">A Gly-cisPro motif from one monomer fits into the active site of the other monomer to allow specific chiral rejection of L-amino acids.</text>
</comment>
<dbReference type="CDD" id="cd00563">
    <property type="entry name" value="Dtyr_deacylase"/>
    <property type="match status" value="1"/>
</dbReference>
<dbReference type="FunFam" id="3.50.80.10:FF:000001">
    <property type="entry name" value="D-aminoacyl-tRNA deacylase"/>
    <property type="match status" value="1"/>
</dbReference>
<comment type="similarity">
    <text evidence="1 2">Belongs to the DTD family.</text>
</comment>
<keyword evidence="2" id="KW-0963">Cytoplasm</keyword>